<dbReference type="SUPFAM" id="SSF51735">
    <property type="entry name" value="NAD(P)-binding Rossmann-fold domains"/>
    <property type="match status" value="1"/>
</dbReference>
<dbReference type="RefSeq" id="WP_033366199.1">
    <property type="nucleotide sequence ID" value="NZ_CP073767.1"/>
</dbReference>
<dbReference type="SMART" id="SM00822">
    <property type="entry name" value="PKS_KR"/>
    <property type="match status" value="1"/>
</dbReference>
<dbReference type="InterPro" id="IPR020904">
    <property type="entry name" value="Sc_DH/Rdtase_CS"/>
</dbReference>
<reference evidence="4" key="1">
    <citation type="submission" date="2021-04" db="EMBL/GenBank/DDBJ databases">
        <title>Dactylosporangium aurantiacum NRRL B-8018 full assembly.</title>
        <authorList>
            <person name="Hartkoorn R.C."/>
            <person name="Beaudoing E."/>
            <person name="Hot D."/>
        </authorList>
    </citation>
    <scope>NUCLEOTIDE SEQUENCE</scope>
    <source>
        <strain evidence="4">NRRL B-8018</strain>
    </source>
</reference>
<evidence type="ECO:0000256" key="1">
    <source>
        <dbReference type="ARBA" id="ARBA00006484"/>
    </source>
</evidence>
<dbReference type="PRINTS" id="PR00080">
    <property type="entry name" value="SDRFAMILY"/>
</dbReference>
<dbReference type="KEGG" id="daur:Daura_30690"/>
<dbReference type="PANTHER" id="PTHR42760">
    <property type="entry name" value="SHORT-CHAIN DEHYDROGENASES/REDUCTASES FAMILY MEMBER"/>
    <property type="match status" value="1"/>
</dbReference>
<dbReference type="Proteomes" id="UP001058003">
    <property type="component" value="Chromosome"/>
</dbReference>
<dbReference type="GO" id="GO:0016616">
    <property type="term" value="F:oxidoreductase activity, acting on the CH-OH group of donors, NAD or NADP as acceptor"/>
    <property type="evidence" value="ECO:0007669"/>
    <property type="project" value="TreeGrafter"/>
</dbReference>
<dbReference type="PANTHER" id="PTHR42760:SF5">
    <property type="entry name" value="2-DEHYDRO-3-DEOXY-D-GLUCONATE 5-DEHYDROGENASE"/>
    <property type="match status" value="1"/>
</dbReference>
<dbReference type="InterPro" id="IPR057326">
    <property type="entry name" value="KR_dom"/>
</dbReference>
<evidence type="ECO:0000313" key="4">
    <source>
        <dbReference type="EMBL" id="UWZ51124.1"/>
    </source>
</evidence>
<sequence length="263" mass="27740">MSPLDPAPAAGNPFDLSGRLAVVTGCRRGIGLAMAEALAAAGADIIGVSASLEDTGSEVAKRVEAHGRTFVPRRVDLSDRGAVRELAAWLNGQDRPVDILVNNAGTIRRAPAEAHSDEDWDHVLEVNLSAQFVLAREIGRQMVRRGSGKVIFTASMLSFQGGVTVPGYAAAKSGIAGLTRALANEWARHGVNVNAIAPGYIATDNTQALQDQPERNRAILERIPAGRWGRPDDLAGATVFLASDAARYVHGAVLPIDGGWLAR</sequence>
<dbReference type="Gene3D" id="3.40.50.720">
    <property type="entry name" value="NAD(P)-binding Rossmann-like Domain"/>
    <property type="match status" value="1"/>
</dbReference>
<evidence type="ECO:0000259" key="3">
    <source>
        <dbReference type="SMART" id="SM00822"/>
    </source>
</evidence>
<protein>
    <submittedName>
        <fullName evidence="4">SDR family oxidoreductase</fullName>
    </submittedName>
</protein>
<organism evidence="4 5">
    <name type="scientific">Dactylosporangium aurantiacum</name>
    <dbReference type="NCBI Taxonomy" id="35754"/>
    <lineage>
        <taxon>Bacteria</taxon>
        <taxon>Bacillati</taxon>
        <taxon>Actinomycetota</taxon>
        <taxon>Actinomycetes</taxon>
        <taxon>Micromonosporales</taxon>
        <taxon>Micromonosporaceae</taxon>
        <taxon>Dactylosporangium</taxon>
    </lineage>
</organism>
<gene>
    <name evidence="4" type="ORF">Daura_30690</name>
</gene>
<keyword evidence="2" id="KW-0560">Oxidoreductase</keyword>
<dbReference type="EMBL" id="CP073767">
    <property type="protein sequence ID" value="UWZ51124.1"/>
    <property type="molecule type" value="Genomic_DNA"/>
</dbReference>
<dbReference type="OrthoDB" id="286404at2"/>
<dbReference type="Pfam" id="PF13561">
    <property type="entry name" value="adh_short_C2"/>
    <property type="match status" value="1"/>
</dbReference>
<keyword evidence="5" id="KW-1185">Reference proteome</keyword>
<name>A0A9Q9ICY4_9ACTN</name>
<dbReference type="AlphaFoldDB" id="A0A9Q9ICY4"/>
<dbReference type="PRINTS" id="PR00081">
    <property type="entry name" value="GDHRDH"/>
</dbReference>
<dbReference type="InterPro" id="IPR036291">
    <property type="entry name" value="NAD(P)-bd_dom_sf"/>
</dbReference>
<dbReference type="InterPro" id="IPR002347">
    <property type="entry name" value="SDR_fam"/>
</dbReference>
<comment type="similarity">
    <text evidence="1">Belongs to the short-chain dehydrogenases/reductases (SDR) family.</text>
</comment>
<dbReference type="FunFam" id="3.40.50.720:FF:000084">
    <property type="entry name" value="Short-chain dehydrogenase reductase"/>
    <property type="match status" value="1"/>
</dbReference>
<evidence type="ECO:0000313" key="5">
    <source>
        <dbReference type="Proteomes" id="UP001058003"/>
    </source>
</evidence>
<feature type="domain" description="Ketoreductase" evidence="3">
    <location>
        <begin position="19"/>
        <end position="212"/>
    </location>
</feature>
<accession>A0A9Q9ICY4</accession>
<evidence type="ECO:0000256" key="2">
    <source>
        <dbReference type="ARBA" id="ARBA00023002"/>
    </source>
</evidence>
<dbReference type="PROSITE" id="PS00061">
    <property type="entry name" value="ADH_SHORT"/>
    <property type="match status" value="1"/>
</dbReference>
<proteinExistence type="inferred from homology"/>